<keyword evidence="2" id="KW-1133">Transmembrane helix</keyword>
<sequence length="302" mass="32578">MWEDGENPKSLLNFTTGEEKKCTLKSTLGACNYRSGLYPLFVAGQVVITDLKEQETRRYWCRGKFVDGADIISQTCYANATLQLGAATTSPSTTVKGSSPAGQTSGTSDATLFSNNVVIIILVLLVIAVTAVCVVGAIYCKRRNRKRRKRDCDSLSMRSGMTSKSFYGMSDKGPQFGFDDGPGMQTLTRQLSYSSSAPPKVMAPDVPGQIGRVMQYQKPTDCMPYAGTMASVRSYDPPGASQYHEPWGKTLDDPEILGRLTSVRANRGALVKIPDFEATSSSASYPAPPSASPTQETGPAFI</sequence>
<feature type="region of interest" description="Disordered" evidence="1">
    <location>
        <begin position="278"/>
        <end position="302"/>
    </location>
</feature>
<reference evidence="3 4" key="1">
    <citation type="submission" date="2024-02" db="EMBL/GenBank/DDBJ databases">
        <title>Chromosome-scale genome assembly of the rough periwinkle Littorina saxatilis.</title>
        <authorList>
            <person name="De Jode A."/>
            <person name="Faria R."/>
            <person name="Formenti G."/>
            <person name="Sims Y."/>
            <person name="Smith T.P."/>
            <person name="Tracey A."/>
            <person name="Wood J.M.D."/>
            <person name="Zagrodzka Z.B."/>
            <person name="Johannesson K."/>
            <person name="Butlin R.K."/>
            <person name="Leder E.H."/>
        </authorList>
    </citation>
    <scope>NUCLEOTIDE SEQUENCE [LARGE SCALE GENOMIC DNA]</scope>
    <source>
        <strain evidence="3">Snail1</strain>
        <tissue evidence="3">Muscle</tissue>
    </source>
</reference>
<evidence type="ECO:0000313" key="3">
    <source>
        <dbReference type="EMBL" id="KAK7106366.1"/>
    </source>
</evidence>
<organism evidence="3 4">
    <name type="scientific">Littorina saxatilis</name>
    <dbReference type="NCBI Taxonomy" id="31220"/>
    <lineage>
        <taxon>Eukaryota</taxon>
        <taxon>Metazoa</taxon>
        <taxon>Spiralia</taxon>
        <taxon>Lophotrochozoa</taxon>
        <taxon>Mollusca</taxon>
        <taxon>Gastropoda</taxon>
        <taxon>Caenogastropoda</taxon>
        <taxon>Littorinimorpha</taxon>
        <taxon>Littorinoidea</taxon>
        <taxon>Littorinidae</taxon>
        <taxon>Littorina</taxon>
    </lineage>
</organism>
<dbReference type="Proteomes" id="UP001374579">
    <property type="component" value="Unassembled WGS sequence"/>
</dbReference>
<gene>
    <name evidence="3" type="ORF">V1264_017631</name>
</gene>
<feature type="transmembrane region" description="Helical" evidence="2">
    <location>
        <begin position="117"/>
        <end position="140"/>
    </location>
</feature>
<keyword evidence="2" id="KW-0472">Membrane</keyword>
<protein>
    <submittedName>
        <fullName evidence="3">Uncharacterized protein</fullName>
    </submittedName>
</protein>
<evidence type="ECO:0000313" key="4">
    <source>
        <dbReference type="Proteomes" id="UP001374579"/>
    </source>
</evidence>
<evidence type="ECO:0000256" key="1">
    <source>
        <dbReference type="SAM" id="MobiDB-lite"/>
    </source>
</evidence>
<dbReference type="AlphaFoldDB" id="A0AAN9GFL7"/>
<evidence type="ECO:0000256" key="2">
    <source>
        <dbReference type="SAM" id="Phobius"/>
    </source>
</evidence>
<name>A0AAN9GFL7_9CAEN</name>
<proteinExistence type="predicted"/>
<accession>A0AAN9GFL7</accession>
<keyword evidence="4" id="KW-1185">Reference proteome</keyword>
<dbReference type="EMBL" id="JBAMIC010000007">
    <property type="protein sequence ID" value="KAK7106366.1"/>
    <property type="molecule type" value="Genomic_DNA"/>
</dbReference>
<keyword evidence="2" id="KW-0812">Transmembrane</keyword>
<comment type="caution">
    <text evidence="3">The sequence shown here is derived from an EMBL/GenBank/DDBJ whole genome shotgun (WGS) entry which is preliminary data.</text>
</comment>